<accession>A0ABN9KZZ6</accession>
<dbReference type="InterPro" id="IPR045819">
    <property type="entry name" value="TTC7_N"/>
</dbReference>
<protein>
    <recommendedName>
        <fullName evidence="1">Tetratricopeptide repeat protein 7 N-terminal domain-containing protein</fullName>
    </recommendedName>
</protein>
<evidence type="ECO:0000259" key="1">
    <source>
        <dbReference type="Pfam" id="PF19440"/>
    </source>
</evidence>
<evidence type="ECO:0000313" key="3">
    <source>
        <dbReference type="Proteomes" id="UP001176940"/>
    </source>
</evidence>
<dbReference type="EMBL" id="CAUEEQ010006112">
    <property type="protein sequence ID" value="CAJ0929780.1"/>
    <property type="molecule type" value="Genomic_DNA"/>
</dbReference>
<sequence length="233" mass="25367">MAHKPPDEADAKNIGAAPRGSPVTAIWELFVTDFDDNETAEKSSVRNRYVCQTGAVNCDICSIVIAAISSCFLESDTREIYRLSLERFSATIASRARLSEREEEAVTCFEKASWIAQVFLQELDKSMTSAHSRTSKSSASSGPDFEVSYFLEVALGAAYAAHFKRGSAYVCMGPAYSIFNIGHADASACVVLTLPRPASNATCCILLRSVQRQNDACGGIRIHPHGLRTQCLR</sequence>
<dbReference type="Proteomes" id="UP001176940">
    <property type="component" value="Unassembled WGS sequence"/>
</dbReference>
<comment type="caution">
    <text evidence="2">The sequence shown here is derived from an EMBL/GenBank/DDBJ whole genome shotgun (WGS) entry which is preliminary data.</text>
</comment>
<reference evidence="2" key="1">
    <citation type="submission" date="2023-07" db="EMBL/GenBank/DDBJ databases">
        <authorList>
            <person name="Stuckert A."/>
        </authorList>
    </citation>
    <scope>NUCLEOTIDE SEQUENCE</scope>
</reference>
<evidence type="ECO:0000313" key="2">
    <source>
        <dbReference type="EMBL" id="CAJ0929780.1"/>
    </source>
</evidence>
<proteinExistence type="predicted"/>
<keyword evidence="3" id="KW-1185">Reference proteome</keyword>
<dbReference type="Pfam" id="PF19440">
    <property type="entry name" value="TTC7_N"/>
    <property type="match status" value="1"/>
</dbReference>
<gene>
    <name evidence="2" type="ORF">RIMI_LOCUS3940407</name>
</gene>
<feature type="domain" description="Tetratricopeptide repeat protein 7 N-terminal" evidence="1">
    <location>
        <begin position="82"/>
        <end position="175"/>
    </location>
</feature>
<organism evidence="2 3">
    <name type="scientific">Ranitomeya imitator</name>
    <name type="common">mimic poison frog</name>
    <dbReference type="NCBI Taxonomy" id="111125"/>
    <lineage>
        <taxon>Eukaryota</taxon>
        <taxon>Metazoa</taxon>
        <taxon>Chordata</taxon>
        <taxon>Craniata</taxon>
        <taxon>Vertebrata</taxon>
        <taxon>Euteleostomi</taxon>
        <taxon>Amphibia</taxon>
        <taxon>Batrachia</taxon>
        <taxon>Anura</taxon>
        <taxon>Neobatrachia</taxon>
        <taxon>Hyloidea</taxon>
        <taxon>Dendrobatidae</taxon>
        <taxon>Dendrobatinae</taxon>
        <taxon>Ranitomeya</taxon>
    </lineage>
</organism>
<name>A0ABN9KZZ6_9NEOB</name>